<dbReference type="OrthoDB" id="2103397at2759"/>
<proteinExistence type="predicted"/>
<dbReference type="AlphaFoldDB" id="A0A9X0C4W9"/>
<organism evidence="2 3">
    <name type="scientific">Penicillium fimorum</name>
    <dbReference type="NCBI Taxonomy" id="1882269"/>
    <lineage>
        <taxon>Eukaryota</taxon>
        <taxon>Fungi</taxon>
        <taxon>Dikarya</taxon>
        <taxon>Ascomycota</taxon>
        <taxon>Pezizomycotina</taxon>
        <taxon>Eurotiomycetes</taxon>
        <taxon>Eurotiomycetidae</taxon>
        <taxon>Eurotiales</taxon>
        <taxon>Aspergillaceae</taxon>
        <taxon>Penicillium</taxon>
    </lineage>
</organism>
<dbReference type="Proteomes" id="UP001149954">
    <property type="component" value="Unassembled WGS sequence"/>
</dbReference>
<feature type="compositionally biased region" description="Basic and acidic residues" evidence="1">
    <location>
        <begin position="260"/>
        <end position="269"/>
    </location>
</feature>
<evidence type="ECO:0000313" key="2">
    <source>
        <dbReference type="EMBL" id="KAJ5502192.1"/>
    </source>
</evidence>
<sequence length="269" mass="30518">MSSSKQVTARESSERMLPDRRSLLNKLLVATRNFVNRKIDEKQLESTADEIEKHLSAKYPTLAISSLFVKDVEKILGLKWTHKDTELASIHSIQSPPVLESGWKYGPVKWRHKKYFLSGRPDYGVWYGEDEELSLNVVVVEAKREEGPIGRAQALAYVGCVHRQHKELKKKKKKKKKKDCTIYGIASDGCACLAHLTQVTCVNTYWWCDYSMTTRDGNYDEVLGVLVHMFTKAAVMSHAHSNQPSRMQEGSGESAMTRLSVHEDVEMTG</sequence>
<reference evidence="2" key="2">
    <citation type="journal article" date="2023" name="IMA Fungus">
        <title>Comparative genomic study of the Penicillium genus elucidates a diverse pangenome and 15 lateral gene transfer events.</title>
        <authorList>
            <person name="Petersen C."/>
            <person name="Sorensen T."/>
            <person name="Nielsen M.R."/>
            <person name="Sondergaard T.E."/>
            <person name="Sorensen J.L."/>
            <person name="Fitzpatrick D.A."/>
            <person name="Frisvad J.C."/>
            <person name="Nielsen K.L."/>
        </authorList>
    </citation>
    <scope>NUCLEOTIDE SEQUENCE</scope>
    <source>
        <strain evidence="2">IBT 29495</strain>
    </source>
</reference>
<protein>
    <submittedName>
        <fullName evidence="2">Uncharacterized protein</fullName>
    </submittedName>
</protein>
<evidence type="ECO:0000256" key="1">
    <source>
        <dbReference type="SAM" id="MobiDB-lite"/>
    </source>
</evidence>
<gene>
    <name evidence="2" type="ORF">N7463_005066</name>
</gene>
<dbReference type="EMBL" id="JAPWDS010000003">
    <property type="protein sequence ID" value="KAJ5502192.1"/>
    <property type="molecule type" value="Genomic_DNA"/>
</dbReference>
<reference evidence="2" key="1">
    <citation type="submission" date="2022-12" db="EMBL/GenBank/DDBJ databases">
        <authorList>
            <person name="Petersen C."/>
        </authorList>
    </citation>
    <scope>NUCLEOTIDE SEQUENCE</scope>
    <source>
        <strain evidence="2">IBT 29495</strain>
    </source>
</reference>
<accession>A0A9X0C4W9</accession>
<comment type="caution">
    <text evidence="2">The sequence shown here is derived from an EMBL/GenBank/DDBJ whole genome shotgun (WGS) entry which is preliminary data.</text>
</comment>
<name>A0A9X0C4W9_9EURO</name>
<feature type="region of interest" description="Disordered" evidence="1">
    <location>
        <begin position="240"/>
        <end position="269"/>
    </location>
</feature>
<keyword evidence="3" id="KW-1185">Reference proteome</keyword>
<evidence type="ECO:0000313" key="3">
    <source>
        <dbReference type="Proteomes" id="UP001149954"/>
    </source>
</evidence>